<dbReference type="EMBL" id="JBHSRF010000001">
    <property type="protein sequence ID" value="MFC6079731.1"/>
    <property type="molecule type" value="Genomic_DNA"/>
</dbReference>
<comment type="caution">
    <text evidence="2">The sequence shown here is derived from an EMBL/GenBank/DDBJ whole genome shotgun (WGS) entry which is preliminary data.</text>
</comment>
<dbReference type="SMART" id="SM00028">
    <property type="entry name" value="TPR"/>
    <property type="match status" value="5"/>
</dbReference>
<accession>A0ABW1N8Y5</accession>
<gene>
    <name evidence="2" type="ORF">ACFP1K_01055</name>
</gene>
<sequence length="747" mass="82159">MSGGRWQEHRVLIAVVVLAGLGATSAVVTAFKVTSPWVIGAAVVGVAVAGVLSGFVQERYKRLSVRRDENALKVQDGCLVLANGRLPKVAQIDDPVRLGVHPALVLASVTGTQPPAYVPRDVDEAVRERLAEGGFVLLVGDSTAGKSRTAFEAMRTTVPEHLLIAPHDRTALPAAIEHAARADRCVLWLSDLEHYLGTAGLTREHIARLTTDSKGHRIILATLRSAEQARLTSPPNDGDQSVRSAAREIHETLEQAAPVRLVRMFSPAEVDRARLRTWDPRIASAVDKAKEFGIAEYLASGPELQRDLDNAWDIGANPRGAALVVAAIDCRRAGYTSPAPRKLLEHLHTDYLNAMGGHRLQPESLDQAWQWATRPRRATTALLTAIQGPDNDQVVVFDYLVDLAQQQQGPLAHVAETVIRTALTHVTIAEDADQIATTAQHQGRYHLTETAQHLSLTLRRRVLGEDHPSTLTSRDNLAFVLWALGRLEEAEAEHRAVLAVRRRVLGEDHPDTLTSRNNLAGVLRDLGRLEEAEAEHRAVLAVRRQVLGEDHPSTLTSRNNLANVLNTLGRLEEAEAEHRAVLAVRRRVLGEDHPSTLMSRDNLAVMRRDLGRQAEAEAEHRAVLAVRRQVLGEDHPDTLMSRENLAVVLRALGRLEEAEAEHRAVLAVRRRVLGEDHPSTLTSRDNLAVVLWALGRLEEAEAEHRAVLAVRRRVLGEDHPSSLMSRENLAVVLRDLGRQAEAEHRAL</sequence>
<dbReference type="Proteomes" id="UP001596137">
    <property type="component" value="Unassembled WGS sequence"/>
</dbReference>
<protein>
    <submittedName>
        <fullName evidence="2">Tetratricopeptide repeat protein</fullName>
    </submittedName>
</protein>
<dbReference type="Gene3D" id="1.25.40.10">
    <property type="entry name" value="Tetratricopeptide repeat domain"/>
    <property type="match status" value="2"/>
</dbReference>
<organism evidence="2 3">
    <name type="scientific">Sphaerisporangium aureirubrum</name>
    <dbReference type="NCBI Taxonomy" id="1544736"/>
    <lineage>
        <taxon>Bacteria</taxon>
        <taxon>Bacillati</taxon>
        <taxon>Actinomycetota</taxon>
        <taxon>Actinomycetes</taxon>
        <taxon>Streptosporangiales</taxon>
        <taxon>Streptosporangiaceae</taxon>
        <taxon>Sphaerisporangium</taxon>
    </lineage>
</organism>
<evidence type="ECO:0000313" key="2">
    <source>
        <dbReference type="EMBL" id="MFC6079731.1"/>
    </source>
</evidence>
<feature type="transmembrane region" description="Helical" evidence="1">
    <location>
        <begin position="12"/>
        <end position="31"/>
    </location>
</feature>
<dbReference type="InterPro" id="IPR053137">
    <property type="entry name" value="NLR-like"/>
</dbReference>
<dbReference type="InterPro" id="IPR011990">
    <property type="entry name" value="TPR-like_helical_dom_sf"/>
</dbReference>
<feature type="transmembrane region" description="Helical" evidence="1">
    <location>
        <begin position="37"/>
        <end position="56"/>
    </location>
</feature>
<name>A0ABW1N8Y5_9ACTN</name>
<keyword evidence="1" id="KW-0812">Transmembrane</keyword>
<keyword evidence="3" id="KW-1185">Reference proteome</keyword>
<dbReference type="PANTHER" id="PTHR46082:SF6">
    <property type="entry name" value="AAA+ ATPASE DOMAIN-CONTAINING PROTEIN-RELATED"/>
    <property type="match status" value="1"/>
</dbReference>
<dbReference type="SUPFAM" id="SSF48452">
    <property type="entry name" value="TPR-like"/>
    <property type="match status" value="3"/>
</dbReference>
<dbReference type="Pfam" id="PF13374">
    <property type="entry name" value="TPR_10"/>
    <property type="match status" value="1"/>
</dbReference>
<keyword evidence="1" id="KW-0472">Membrane</keyword>
<dbReference type="RefSeq" id="WP_380746068.1">
    <property type="nucleotide sequence ID" value="NZ_JBHSRF010000001.1"/>
</dbReference>
<proteinExistence type="predicted"/>
<evidence type="ECO:0000313" key="3">
    <source>
        <dbReference type="Proteomes" id="UP001596137"/>
    </source>
</evidence>
<dbReference type="InterPro" id="IPR019734">
    <property type="entry name" value="TPR_rpt"/>
</dbReference>
<keyword evidence="1" id="KW-1133">Transmembrane helix</keyword>
<dbReference type="Pfam" id="PF13424">
    <property type="entry name" value="TPR_12"/>
    <property type="match status" value="3"/>
</dbReference>
<dbReference type="PANTHER" id="PTHR46082">
    <property type="entry name" value="ATP/GTP-BINDING PROTEIN-RELATED"/>
    <property type="match status" value="1"/>
</dbReference>
<reference evidence="3" key="1">
    <citation type="journal article" date="2019" name="Int. J. Syst. Evol. Microbiol.">
        <title>The Global Catalogue of Microorganisms (GCM) 10K type strain sequencing project: providing services to taxonomists for standard genome sequencing and annotation.</title>
        <authorList>
            <consortium name="The Broad Institute Genomics Platform"/>
            <consortium name="The Broad Institute Genome Sequencing Center for Infectious Disease"/>
            <person name="Wu L."/>
            <person name="Ma J."/>
        </authorList>
    </citation>
    <scope>NUCLEOTIDE SEQUENCE [LARGE SCALE GENOMIC DNA]</scope>
    <source>
        <strain evidence="3">JCM 30346</strain>
    </source>
</reference>
<evidence type="ECO:0000256" key="1">
    <source>
        <dbReference type="SAM" id="Phobius"/>
    </source>
</evidence>